<comment type="caution">
    <text evidence="1">The sequence shown here is derived from an EMBL/GenBank/DDBJ whole genome shotgun (WGS) entry which is preliminary data.</text>
</comment>
<sequence length="74" mass="8303">MGKSILIKDTTREERVRIIRGSLDCGAGGCENCSSCWLGGGTVDGIYQDYIDGKRELADINREYSERFAGRQRR</sequence>
<keyword evidence="2" id="KW-1185">Reference proteome</keyword>
<protein>
    <submittedName>
        <fullName evidence="1">Uncharacterized protein</fullName>
    </submittedName>
</protein>
<accession>A0A7K0KE97</accession>
<dbReference type="Proteomes" id="UP000438914">
    <property type="component" value="Unassembled WGS sequence"/>
</dbReference>
<dbReference type="RefSeq" id="WP_154533837.1">
    <property type="nucleotide sequence ID" value="NZ_VUNG01000011.1"/>
</dbReference>
<dbReference type="AlphaFoldDB" id="A0A7K0KE97"/>
<gene>
    <name evidence="1" type="ORF">FYJ73_06155</name>
</gene>
<evidence type="ECO:0000313" key="1">
    <source>
        <dbReference type="EMBL" id="MST84252.1"/>
    </source>
</evidence>
<reference evidence="1 2" key="1">
    <citation type="submission" date="2019-08" db="EMBL/GenBank/DDBJ databases">
        <title>In-depth cultivation of the pig gut microbiome towards novel bacterial diversity and tailored functional studies.</title>
        <authorList>
            <person name="Wylensek D."/>
            <person name="Hitch T.C.A."/>
            <person name="Clavel T."/>
        </authorList>
    </citation>
    <scope>NUCLEOTIDE SEQUENCE [LARGE SCALE GENOMIC DNA]</scope>
    <source>
        <strain evidence="1 2">LKV-178-WT-2A</strain>
    </source>
</reference>
<dbReference type="EMBL" id="VUNG01000011">
    <property type="protein sequence ID" value="MST84252.1"/>
    <property type="molecule type" value="Genomic_DNA"/>
</dbReference>
<proteinExistence type="predicted"/>
<organism evidence="1 2">
    <name type="scientific">Hallella mizrahii</name>
    <dbReference type="NCBI Taxonomy" id="2606637"/>
    <lineage>
        <taxon>Bacteria</taxon>
        <taxon>Pseudomonadati</taxon>
        <taxon>Bacteroidota</taxon>
        <taxon>Bacteroidia</taxon>
        <taxon>Bacteroidales</taxon>
        <taxon>Prevotellaceae</taxon>
        <taxon>Hallella</taxon>
    </lineage>
</organism>
<evidence type="ECO:0000313" key="2">
    <source>
        <dbReference type="Proteomes" id="UP000438914"/>
    </source>
</evidence>
<name>A0A7K0KE97_9BACT</name>